<dbReference type="FunFam" id="2.40.100.10:FF:000014">
    <property type="entry name" value="Peptidyl-prolyl cis-trans isomerase cyp65"/>
    <property type="match status" value="1"/>
</dbReference>
<dbReference type="SMART" id="SM00504">
    <property type="entry name" value="Ubox"/>
    <property type="match status" value="1"/>
</dbReference>
<gene>
    <name evidence="16" type="primary">PUB49-2</name>
    <name evidence="16" type="ORF">SELMODRAFT_267846</name>
</gene>
<dbReference type="SUPFAM" id="SSF50891">
    <property type="entry name" value="Cyclophilin-like"/>
    <property type="match status" value="1"/>
</dbReference>
<accession>D8RWA5</accession>
<dbReference type="PRINTS" id="PR00153">
    <property type="entry name" value="CSAPPISMRASE"/>
</dbReference>
<keyword evidence="16" id="KW-0436">Ligase</keyword>
<dbReference type="FunCoup" id="D8RWA5">
    <property type="interactions" value="4326"/>
</dbReference>
<dbReference type="Gramene" id="EFJ23634">
    <property type="protein sequence ID" value="EFJ23634"/>
    <property type="gene ID" value="SELMODRAFT_267846"/>
</dbReference>
<dbReference type="FunFam" id="3.30.40.10:FF:000079">
    <property type="entry name" value="Peptidyl-prolyl cis-trans isomerase 2"/>
    <property type="match status" value="1"/>
</dbReference>
<dbReference type="Proteomes" id="UP000001514">
    <property type="component" value="Unassembled WGS sequence"/>
</dbReference>
<dbReference type="GO" id="GO:0016874">
    <property type="term" value="F:ligase activity"/>
    <property type="evidence" value="ECO:0007669"/>
    <property type="project" value="UniProtKB-KW"/>
</dbReference>
<dbReference type="PANTHER" id="PTHR45625">
    <property type="entry name" value="PEPTIDYL-PROLYL CIS-TRANS ISOMERASE-RELATED"/>
    <property type="match status" value="1"/>
</dbReference>
<dbReference type="InterPro" id="IPR002130">
    <property type="entry name" value="Cyclophilin-type_PPIase_dom"/>
</dbReference>
<evidence type="ECO:0000256" key="11">
    <source>
        <dbReference type="ARBA" id="ARBA00023235"/>
    </source>
</evidence>
<keyword evidence="10" id="KW-0143">Chaperone</keyword>
<dbReference type="EMBL" id="GL377592">
    <property type="protein sequence ID" value="EFJ23634.1"/>
    <property type="molecule type" value="Genomic_DNA"/>
</dbReference>
<reference evidence="16 17" key="1">
    <citation type="journal article" date="2011" name="Science">
        <title>The Selaginella genome identifies genetic changes associated with the evolution of vascular plants.</title>
        <authorList>
            <person name="Banks J.A."/>
            <person name="Nishiyama T."/>
            <person name="Hasebe M."/>
            <person name="Bowman J.L."/>
            <person name="Gribskov M."/>
            <person name="dePamphilis C."/>
            <person name="Albert V.A."/>
            <person name="Aono N."/>
            <person name="Aoyama T."/>
            <person name="Ambrose B.A."/>
            <person name="Ashton N.W."/>
            <person name="Axtell M.J."/>
            <person name="Barker E."/>
            <person name="Barker M.S."/>
            <person name="Bennetzen J.L."/>
            <person name="Bonawitz N.D."/>
            <person name="Chapple C."/>
            <person name="Cheng C."/>
            <person name="Correa L.G."/>
            <person name="Dacre M."/>
            <person name="DeBarry J."/>
            <person name="Dreyer I."/>
            <person name="Elias M."/>
            <person name="Engstrom E.M."/>
            <person name="Estelle M."/>
            <person name="Feng L."/>
            <person name="Finet C."/>
            <person name="Floyd S.K."/>
            <person name="Frommer W.B."/>
            <person name="Fujita T."/>
            <person name="Gramzow L."/>
            <person name="Gutensohn M."/>
            <person name="Harholt J."/>
            <person name="Hattori M."/>
            <person name="Heyl A."/>
            <person name="Hirai T."/>
            <person name="Hiwatashi Y."/>
            <person name="Ishikawa M."/>
            <person name="Iwata M."/>
            <person name="Karol K.G."/>
            <person name="Koehler B."/>
            <person name="Kolukisaoglu U."/>
            <person name="Kubo M."/>
            <person name="Kurata T."/>
            <person name="Lalonde S."/>
            <person name="Li K."/>
            <person name="Li Y."/>
            <person name="Litt A."/>
            <person name="Lyons E."/>
            <person name="Manning G."/>
            <person name="Maruyama T."/>
            <person name="Michael T.P."/>
            <person name="Mikami K."/>
            <person name="Miyazaki S."/>
            <person name="Morinaga S."/>
            <person name="Murata T."/>
            <person name="Mueller-Roeber B."/>
            <person name="Nelson D.R."/>
            <person name="Obara M."/>
            <person name="Oguri Y."/>
            <person name="Olmstead R.G."/>
            <person name="Onodera N."/>
            <person name="Petersen B.L."/>
            <person name="Pils B."/>
            <person name="Prigge M."/>
            <person name="Rensing S.A."/>
            <person name="Riano-Pachon D.M."/>
            <person name="Roberts A.W."/>
            <person name="Sato Y."/>
            <person name="Scheller H.V."/>
            <person name="Schulz B."/>
            <person name="Schulz C."/>
            <person name="Shakirov E.V."/>
            <person name="Shibagaki N."/>
            <person name="Shinohara N."/>
            <person name="Shippen D.E."/>
            <person name="Soerensen I."/>
            <person name="Sotooka R."/>
            <person name="Sugimoto N."/>
            <person name="Sugita M."/>
            <person name="Sumikawa N."/>
            <person name="Tanurdzic M."/>
            <person name="Theissen G."/>
            <person name="Ulvskov P."/>
            <person name="Wakazuki S."/>
            <person name="Weng J.K."/>
            <person name="Willats W.W."/>
            <person name="Wipf D."/>
            <person name="Wolf P.G."/>
            <person name="Yang L."/>
            <person name="Zimmer A.D."/>
            <person name="Zhu Q."/>
            <person name="Mitros T."/>
            <person name="Hellsten U."/>
            <person name="Loque D."/>
            <person name="Otillar R."/>
            <person name="Salamov A."/>
            <person name="Schmutz J."/>
            <person name="Shapiro H."/>
            <person name="Lindquist E."/>
            <person name="Lucas S."/>
            <person name="Rokhsar D."/>
            <person name="Grigoriev I.V."/>
        </authorList>
    </citation>
    <scope>NUCLEOTIDE SEQUENCE [LARGE SCALE GENOMIC DNA]</scope>
</reference>
<evidence type="ECO:0000256" key="12">
    <source>
        <dbReference type="ARBA" id="ARBA00023242"/>
    </source>
</evidence>
<evidence type="ECO:0000256" key="1">
    <source>
        <dbReference type="ARBA" id="ARBA00000900"/>
    </source>
</evidence>
<feature type="domain" description="U-box" evidence="15">
    <location>
        <begin position="35"/>
        <end position="108"/>
    </location>
</feature>
<evidence type="ECO:0000256" key="8">
    <source>
        <dbReference type="ARBA" id="ARBA00022786"/>
    </source>
</evidence>
<proteinExistence type="inferred from homology"/>
<keyword evidence="12" id="KW-0539">Nucleus</keyword>
<feature type="domain" description="PPIase cyclophilin-type" evidence="14">
    <location>
        <begin position="349"/>
        <end position="492"/>
    </location>
</feature>
<dbReference type="PANTHER" id="PTHR45625:SF1">
    <property type="entry name" value="RING-TYPE E3 UBIQUITIN-PROTEIN LIGASE PPIL2"/>
    <property type="match status" value="1"/>
</dbReference>
<comment type="catalytic activity">
    <reaction evidence="1">
        <text>S-ubiquitinyl-[E2 ubiquitin-conjugating enzyme]-L-cysteine + [acceptor protein]-L-lysine = [E2 ubiquitin-conjugating enzyme]-L-cysteine + N(6)-ubiquitinyl-[acceptor protein]-L-lysine.</text>
        <dbReference type="EC" id="2.3.2.27"/>
    </reaction>
</comment>
<evidence type="ECO:0000256" key="4">
    <source>
        <dbReference type="ARBA" id="ARBA00004123"/>
    </source>
</evidence>
<keyword evidence="11" id="KW-0413">Isomerase</keyword>
<dbReference type="Pfam" id="PF04641">
    <property type="entry name" value="Rtf2"/>
    <property type="match status" value="1"/>
</dbReference>
<dbReference type="AlphaFoldDB" id="D8RWA5"/>
<dbReference type="PROSITE" id="PS50072">
    <property type="entry name" value="CSA_PPIASE_2"/>
    <property type="match status" value="1"/>
</dbReference>
<dbReference type="Pfam" id="PF00160">
    <property type="entry name" value="Pro_isomerase"/>
    <property type="match status" value="1"/>
</dbReference>
<comment type="pathway">
    <text evidence="5">Protein modification; protein ubiquitination.</text>
</comment>
<evidence type="ECO:0000259" key="15">
    <source>
        <dbReference type="PROSITE" id="PS51698"/>
    </source>
</evidence>
<evidence type="ECO:0000256" key="2">
    <source>
        <dbReference type="ARBA" id="ARBA00000971"/>
    </source>
</evidence>
<dbReference type="InParanoid" id="D8RWA5"/>
<dbReference type="InterPro" id="IPR029000">
    <property type="entry name" value="Cyclophilin-like_dom_sf"/>
</dbReference>
<keyword evidence="17" id="KW-1185">Reference proteome</keyword>
<dbReference type="InterPro" id="IPR003613">
    <property type="entry name" value="Ubox_domain"/>
</dbReference>
<evidence type="ECO:0000256" key="5">
    <source>
        <dbReference type="ARBA" id="ARBA00004906"/>
    </source>
</evidence>
<keyword evidence="8" id="KW-0833">Ubl conjugation pathway</keyword>
<dbReference type="HOGENOM" id="CLU_012062_7_0_1"/>
<keyword evidence="9" id="KW-0697">Rotamase</keyword>
<dbReference type="UniPathway" id="UPA00143"/>
<sequence>MGKKQHSKDRLFITRTEWATEWGGAKDRDVRLPFKRLPYYCCALTFTPFSDPMCTKEGHVFELMHIVPYVQKHKKNPVTGTPLSLKDLIKLEFHKNADGEYHCPVLHKVFTEFTHIVAIKTTGNVFSYEAIKELNLKAKNWKELLTDEPFSRNDIITIQDPNQLETKVLSEFDHVQKEIIVESEEMRKMKEDPEYYINMSEDTKRMLRDLGTEKAKQVADEGGGGGKAQTQRAAALAAVKSAKEIPEDTTPAPAMSIVDKASAALHGKPHASAKALSAEKSAARVAAHVAGERVPVNTQLVKSRYSSGAASRSLTSTTYAPVTTNEEEFVKAEKNPKKKGYAKLQTTHGELNIELHCDMAPRTCENFLTLCERGYYDGVIFHRNIRNFMVQGGDPTGTGHGGKSIWGKPFKDEFHSKLQHSGRGILSMANSGPHSNGSQFFILYKSAPHLNRKHTVFGNVVGGIEALSIMDKVPVDDEDRPLEEIKILKASVYVNPYTEPEEPEEQKHKAEETETENDKVGSWYSNPPVSTGGGVAKYLKSSVKLASSLHADSEELPRKKITADSGGVAFKDFSGW</sequence>
<evidence type="ECO:0000256" key="10">
    <source>
        <dbReference type="ARBA" id="ARBA00023186"/>
    </source>
</evidence>
<dbReference type="CDD" id="cd16663">
    <property type="entry name" value="RING-Ubox_PPIL2"/>
    <property type="match status" value="1"/>
</dbReference>
<protein>
    <submittedName>
        <fullName evidence="16">Ubiquitin-protein ligase, PUB49</fullName>
    </submittedName>
</protein>
<evidence type="ECO:0000313" key="17">
    <source>
        <dbReference type="Proteomes" id="UP000001514"/>
    </source>
</evidence>
<comment type="subcellular location">
    <subcellularLocation>
        <location evidence="4">Nucleus</location>
    </subcellularLocation>
</comment>
<dbReference type="Gene3D" id="2.40.100.10">
    <property type="entry name" value="Cyclophilin-like"/>
    <property type="match status" value="1"/>
</dbReference>
<dbReference type="GO" id="GO:0061630">
    <property type="term" value="F:ubiquitin protein ligase activity"/>
    <property type="evidence" value="ECO:0000318"/>
    <property type="project" value="GO_Central"/>
</dbReference>
<dbReference type="SUPFAM" id="SSF57850">
    <property type="entry name" value="RING/U-box"/>
    <property type="match status" value="1"/>
</dbReference>
<feature type="region of interest" description="Disordered" evidence="13">
    <location>
        <begin position="496"/>
        <end position="528"/>
    </location>
</feature>
<evidence type="ECO:0000256" key="3">
    <source>
        <dbReference type="ARBA" id="ARBA00003697"/>
    </source>
</evidence>
<organism evidence="17">
    <name type="scientific">Selaginella moellendorffii</name>
    <name type="common">Spikemoss</name>
    <dbReference type="NCBI Taxonomy" id="88036"/>
    <lineage>
        <taxon>Eukaryota</taxon>
        <taxon>Viridiplantae</taxon>
        <taxon>Streptophyta</taxon>
        <taxon>Embryophyta</taxon>
        <taxon>Tracheophyta</taxon>
        <taxon>Lycopodiopsida</taxon>
        <taxon>Selaginellales</taxon>
        <taxon>Selaginellaceae</taxon>
        <taxon>Selaginella</taxon>
    </lineage>
</organism>
<dbReference type="STRING" id="88036.D8RWA5"/>
<evidence type="ECO:0000256" key="13">
    <source>
        <dbReference type="SAM" id="MobiDB-lite"/>
    </source>
</evidence>
<dbReference type="InterPro" id="IPR020892">
    <property type="entry name" value="Cyclophilin-type_PPIase_CS"/>
</dbReference>
<comment type="similarity">
    <text evidence="6">Belongs to the cyclophilin-type PPIase family. PPIL2 subfamily.</text>
</comment>
<dbReference type="PROSITE" id="PS51698">
    <property type="entry name" value="U_BOX"/>
    <property type="match status" value="1"/>
</dbReference>
<feature type="compositionally biased region" description="Basic and acidic residues" evidence="13">
    <location>
        <begin position="505"/>
        <end position="519"/>
    </location>
</feature>
<dbReference type="GO" id="GO:0003755">
    <property type="term" value="F:peptidyl-prolyl cis-trans isomerase activity"/>
    <property type="evidence" value="ECO:0007669"/>
    <property type="project" value="UniProtKB-KW"/>
</dbReference>
<comment type="catalytic activity">
    <reaction evidence="2">
        <text>[protein]-peptidylproline (omega=180) = [protein]-peptidylproline (omega=0)</text>
        <dbReference type="Rhea" id="RHEA:16237"/>
        <dbReference type="Rhea" id="RHEA-COMP:10747"/>
        <dbReference type="Rhea" id="RHEA-COMP:10748"/>
        <dbReference type="ChEBI" id="CHEBI:83833"/>
        <dbReference type="ChEBI" id="CHEBI:83834"/>
        <dbReference type="EC" id="5.2.1.8"/>
    </reaction>
</comment>
<keyword evidence="7" id="KW-0808">Transferase</keyword>
<dbReference type="GO" id="GO:0071013">
    <property type="term" value="C:catalytic step 2 spliceosome"/>
    <property type="evidence" value="ECO:0000318"/>
    <property type="project" value="GO_Central"/>
</dbReference>
<dbReference type="PROSITE" id="PS00170">
    <property type="entry name" value="CSA_PPIASE_1"/>
    <property type="match status" value="1"/>
</dbReference>
<dbReference type="Gene3D" id="3.30.40.10">
    <property type="entry name" value="Zinc/RING finger domain, C3HC4 (zinc finger)"/>
    <property type="match status" value="1"/>
</dbReference>
<dbReference type="OrthoDB" id="30774at2759"/>
<dbReference type="OMA" id="IKCENYS"/>
<dbReference type="GO" id="GO:0006457">
    <property type="term" value="P:protein folding"/>
    <property type="evidence" value="ECO:0000318"/>
    <property type="project" value="GO_Central"/>
</dbReference>
<dbReference type="InterPro" id="IPR044666">
    <property type="entry name" value="Cyclophilin_A-like"/>
</dbReference>
<dbReference type="GeneID" id="9629439"/>
<evidence type="ECO:0000259" key="14">
    <source>
        <dbReference type="PROSITE" id="PS50072"/>
    </source>
</evidence>
<dbReference type="KEGG" id="smo:SELMODRAFT_267846"/>
<evidence type="ECO:0000256" key="6">
    <source>
        <dbReference type="ARBA" id="ARBA00007930"/>
    </source>
</evidence>
<evidence type="ECO:0000256" key="7">
    <source>
        <dbReference type="ARBA" id="ARBA00022679"/>
    </source>
</evidence>
<dbReference type="CDD" id="cd01923">
    <property type="entry name" value="cyclophilin_RING"/>
    <property type="match status" value="1"/>
</dbReference>
<name>D8RWA5_SELML</name>
<dbReference type="InterPro" id="IPR026951">
    <property type="entry name" value="PPIL2_U-box_dom"/>
</dbReference>
<dbReference type="InterPro" id="IPR013083">
    <property type="entry name" value="Znf_RING/FYVE/PHD"/>
</dbReference>
<evidence type="ECO:0000256" key="9">
    <source>
        <dbReference type="ARBA" id="ARBA00023110"/>
    </source>
</evidence>
<comment type="function">
    <text evidence="3">May catalyze the cis-trans isomerization of proline imidic peptide bonds in oligopeptides thereby assisting the folding of proteins. May also function as a chaperone, playing a role in intracellular transport of proteins. May also have a protein ubiquitin ligase activity acting as an E3 ubiquitin protein ligase or as a ubiquitin-ubiquitin ligase promoting elongation of ubiquitin chains on proteins.</text>
</comment>
<evidence type="ECO:0000313" key="16">
    <source>
        <dbReference type="EMBL" id="EFJ23634.1"/>
    </source>
</evidence>
<dbReference type="eggNOG" id="KOG0883">
    <property type="taxonomic scope" value="Eukaryota"/>
</dbReference>
<dbReference type="GO" id="GO:0016567">
    <property type="term" value="P:protein ubiquitination"/>
    <property type="evidence" value="ECO:0007669"/>
    <property type="project" value="UniProtKB-UniPathway"/>
</dbReference>